<feature type="coiled-coil region" evidence="1">
    <location>
        <begin position="29"/>
        <end position="70"/>
    </location>
</feature>
<dbReference type="EMBL" id="RCVM01000010">
    <property type="protein sequence ID" value="RLY03107.1"/>
    <property type="molecule type" value="Genomic_DNA"/>
</dbReference>
<dbReference type="RefSeq" id="WP_121835675.1">
    <property type="nucleotide sequence ID" value="NZ_CP163513.1"/>
</dbReference>
<evidence type="ECO:0000313" key="2">
    <source>
        <dbReference type="EMBL" id="RLY03107.1"/>
    </source>
</evidence>
<protein>
    <submittedName>
        <fullName evidence="2">Uncharacterized protein</fullName>
    </submittedName>
</protein>
<dbReference type="OrthoDB" id="2224181at2"/>
<comment type="caution">
    <text evidence="2">The sequence shown here is derived from an EMBL/GenBank/DDBJ whole genome shotgun (WGS) entry which is preliminary data.</text>
</comment>
<proteinExistence type="predicted"/>
<reference evidence="2 3" key="1">
    <citation type="submission" date="2018-10" db="EMBL/GenBank/DDBJ databases">
        <title>Streptococcus hillyeri sp. nov., isolated from equine tracheal sample.</title>
        <authorList>
            <person name="Macfadyen A.C."/>
            <person name="Waller A."/>
            <person name="Paterson G.K."/>
        </authorList>
    </citation>
    <scope>NUCLEOTIDE SEQUENCE [LARGE SCALE GENOMIC DNA]</scope>
    <source>
        <strain evidence="2 3">28462</strain>
    </source>
</reference>
<keyword evidence="3" id="KW-1185">Reference proteome</keyword>
<evidence type="ECO:0000256" key="1">
    <source>
        <dbReference type="SAM" id="Coils"/>
    </source>
</evidence>
<keyword evidence="1" id="KW-0175">Coiled coil</keyword>
<gene>
    <name evidence="2" type="ORF">EAF07_06080</name>
</gene>
<evidence type="ECO:0000313" key="3">
    <source>
        <dbReference type="Proteomes" id="UP000279194"/>
    </source>
</evidence>
<sequence length="86" mass="10110">MLDKLKSFFGLDEFETTQPPVQVNNLIEVKALKDENRELREIIKKQRALLQELSEENMELGRDRRRYADTVATQKRLIDVYESQAG</sequence>
<dbReference type="Proteomes" id="UP000279194">
    <property type="component" value="Unassembled WGS sequence"/>
</dbReference>
<accession>A0A3L9DT67</accession>
<dbReference type="AlphaFoldDB" id="A0A3L9DT67"/>
<name>A0A3L9DT67_9STRE</name>
<organism evidence="2 3">
    <name type="scientific">Streptococcus hillyeri</name>
    <dbReference type="NCBI Taxonomy" id="2282420"/>
    <lineage>
        <taxon>Bacteria</taxon>
        <taxon>Bacillati</taxon>
        <taxon>Bacillota</taxon>
        <taxon>Bacilli</taxon>
        <taxon>Lactobacillales</taxon>
        <taxon>Streptococcaceae</taxon>
        <taxon>Streptococcus</taxon>
    </lineage>
</organism>